<dbReference type="InterPro" id="IPR000073">
    <property type="entry name" value="AB_hydrolase_1"/>
</dbReference>
<dbReference type="AlphaFoldDB" id="A0A2W0H417"/>
<dbReference type="PANTHER" id="PTHR43194">
    <property type="entry name" value="HYDROLASE ALPHA/BETA FOLD FAMILY"/>
    <property type="match status" value="1"/>
</dbReference>
<organism evidence="2 3">
    <name type="scientific">Alteribacter lacisalsi</name>
    <dbReference type="NCBI Taxonomy" id="2045244"/>
    <lineage>
        <taxon>Bacteria</taxon>
        <taxon>Bacillati</taxon>
        <taxon>Bacillota</taxon>
        <taxon>Bacilli</taxon>
        <taxon>Bacillales</taxon>
        <taxon>Bacillaceae</taxon>
        <taxon>Alteribacter</taxon>
    </lineage>
</organism>
<dbReference type="Pfam" id="PF12697">
    <property type="entry name" value="Abhydrolase_6"/>
    <property type="match status" value="1"/>
</dbReference>
<proteinExistence type="predicted"/>
<feature type="domain" description="AB hydrolase-1" evidence="1">
    <location>
        <begin position="14"/>
        <end position="227"/>
    </location>
</feature>
<evidence type="ECO:0000313" key="2">
    <source>
        <dbReference type="EMBL" id="PYZ96583.1"/>
    </source>
</evidence>
<dbReference type="InterPro" id="IPR029058">
    <property type="entry name" value="AB_hydrolase_fold"/>
</dbReference>
<keyword evidence="3" id="KW-1185">Reference proteome</keyword>
<protein>
    <submittedName>
        <fullName evidence="2">Alpha/beta hydrolase</fullName>
    </submittedName>
</protein>
<dbReference type="RefSeq" id="WP_110520416.1">
    <property type="nucleotide sequence ID" value="NZ_PDOF01000002.1"/>
</dbReference>
<name>A0A2W0H417_9BACI</name>
<sequence>MILHTNVTGRGKPLLFLHSGLMTGEAEFPEQVRCFSSTRMVVTMDLTGHGRSVFHGELTFERMAEDVAETLDHLNIRSSDTAGVSIGALVAVHFAANAQEKVDRLILSGLFLERPVTWPEIIDQQLTKQQAMLKNNVVGAHYDQLHGENDWRRLMALTADPDWYPFRTIRSFLHRRKETLILCGEQAEEEVEMDRQAAARYGHLRFETVPGAGHLPHSDQPDLFNQAVKGYLENGSVRFGMDIQYR</sequence>
<evidence type="ECO:0000259" key="1">
    <source>
        <dbReference type="Pfam" id="PF12697"/>
    </source>
</evidence>
<dbReference type="GO" id="GO:0016787">
    <property type="term" value="F:hydrolase activity"/>
    <property type="evidence" value="ECO:0007669"/>
    <property type="project" value="UniProtKB-KW"/>
</dbReference>
<comment type="caution">
    <text evidence="2">The sequence shown here is derived from an EMBL/GenBank/DDBJ whole genome shotgun (WGS) entry which is preliminary data.</text>
</comment>
<dbReference type="SUPFAM" id="SSF53474">
    <property type="entry name" value="alpha/beta-Hydrolases"/>
    <property type="match status" value="1"/>
</dbReference>
<dbReference type="EMBL" id="PDOF01000002">
    <property type="protein sequence ID" value="PYZ96583.1"/>
    <property type="molecule type" value="Genomic_DNA"/>
</dbReference>
<dbReference type="Proteomes" id="UP000248066">
    <property type="component" value="Unassembled WGS sequence"/>
</dbReference>
<dbReference type="InterPro" id="IPR050228">
    <property type="entry name" value="Carboxylesterase_BioH"/>
</dbReference>
<reference evidence="2 3" key="1">
    <citation type="submission" date="2017-10" db="EMBL/GenBank/DDBJ databases">
        <title>Bacillus sp. nov., a halophilic bacterium isolated from a Yangshapao Lake.</title>
        <authorList>
            <person name="Wang H."/>
        </authorList>
    </citation>
    <scope>NUCLEOTIDE SEQUENCE [LARGE SCALE GENOMIC DNA]</scope>
    <source>
        <strain evidence="2 3">YSP-3</strain>
    </source>
</reference>
<gene>
    <name evidence="2" type="ORF">CR205_12800</name>
</gene>
<dbReference type="OrthoDB" id="9805423at2"/>
<dbReference type="Gene3D" id="3.40.50.1820">
    <property type="entry name" value="alpha/beta hydrolase"/>
    <property type="match status" value="1"/>
</dbReference>
<accession>A0A2W0H417</accession>
<keyword evidence="2" id="KW-0378">Hydrolase</keyword>
<dbReference type="PANTHER" id="PTHR43194:SF2">
    <property type="entry name" value="PEROXISOMAL MEMBRANE PROTEIN LPX1"/>
    <property type="match status" value="1"/>
</dbReference>
<evidence type="ECO:0000313" key="3">
    <source>
        <dbReference type="Proteomes" id="UP000248066"/>
    </source>
</evidence>